<keyword evidence="1" id="KW-0732">Signal</keyword>
<dbReference type="EMBL" id="FWFJ01000018">
    <property type="protein sequence ID" value="SLN47832.1"/>
    <property type="molecule type" value="Genomic_DNA"/>
</dbReference>
<sequence>MRPAAFLRKKKYAGMSRIKAFLALVALVALGAPAHAVSCAVETYAGQQYTVCTVDLAEDDLRLFLNDRKTGEPLGSFSNIDRQLETEGRALVFGMNAGMYHADRRPVGLYVEGAEAVSSLVKRAGPGNFGLLPNGVFCIRQGRADVIETLRFEQEAPKCRDASQSGPMLVIDGALHPRFLKDSDSRYIRNGVGTSADGRKAWFVISDSLVNFHTFGSFFRDHLKLPQALYFDGKVSRLYAPGLGRFDLGFPLGPMVGVAAPRAAQ</sequence>
<evidence type="ECO:0000259" key="2">
    <source>
        <dbReference type="Pfam" id="PF09992"/>
    </source>
</evidence>
<protein>
    <recommendedName>
        <fullName evidence="2">Phosphodiester glycosidase domain-containing protein</fullName>
    </recommendedName>
</protein>
<gene>
    <name evidence="3" type="ORF">ROG8370_02085</name>
</gene>
<feature type="signal peptide" evidence="1">
    <location>
        <begin position="1"/>
        <end position="36"/>
    </location>
</feature>
<dbReference type="AlphaFoldDB" id="A0A1X6ZDL8"/>
<keyword evidence="4" id="KW-1185">Reference proteome</keyword>
<name>A0A1X6ZDL8_9RHOB</name>
<evidence type="ECO:0000313" key="3">
    <source>
        <dbReference type="EMBL" id="SLN47832.1"/>
    </source>
</evidence>
<dbReference type="Pfam" id="PF09992">
    <property type="entry name" value="NAGPA"/>
    <property type="match status" value="1"/>
</dbReference>
<dbReference type="InterPro" id="IPR018711">
    <property type="entry name" value="NAGPA"/>
</dbReference>
<accession>A0A1X6ZDL8</accession>
<feature type="domain" description="Phosphodiester glycosidase" evidence="2">
    <location>
        <begin position="91"/>
        <end position="236"/>
    </location>
</feature>
<reference evidence="4" key="1">
    <citation type="submission" date="2017-03" db="EMBL/GenBank/DDBJ databases">
        <authorList>
            <person name="Rodrigo-Torres L."/>
            <person name="Arahal R.D."/>
            <person name="Lucena T."/>
        </authorList>
    </citation>
    <scope>NUCLEOTIDE SEQUENCE [LARGE SCALE GENOMIC DNA]</scope>
    <source>
        <strain evidence="4">CECT 8370</strain>
    </source>
</reference>
<evidence type="ECO:0000313" key="4">
    <source>
        <dbReference type="Proteomes" id="UP000194012"/>
    </source>
</evidence>
<organism evidence="3 4">
    <name type="scientific">Roseovarius gaetbuli</name>
    <dbReference type="NCBI Taxonomy" id="1356575"/>
    <lineage>
        <taxon>Bacteria</taxon>
        <taxon>Pseudomonadati</taxon>
        <taxon>Pseudomonadota</taxon>
        <taxon>Alphaproteobacteria</taxon>
        <taxon>Rhodobacterales</taxon>
        <taxon>Roseobacteraceae</taxon>
        <taxon>Roseovarius</taxon>
    </lineage>
</organism>
<evidence type="ECO:0000256" key="1">
    <source>
        <dbReference type="SAM" id="SignalP"/>
    </source>
</evidence>
<dbReference type="Proteomes" id="UP000194012">
    <property type="component" value="Unassembled WGS sequence"/>
</dbReference>
<proteinExistence type="predicted"/>
<feature type="chain" id="PRO_5012869190" description="Phosphodiester glycosidase domain-containing protein" evidence="1">
    <location>
        <begin position="37"/>
        <end position="265"/>
    </location>
</feature>